<evidence type="ECO:0000256" key="1">
    <source>
        <dbReference type="SAM" id="MobiDB-lite"/>
    </source>
</evidence>
<dbReference type="InterPro" id="IPR004714">
    <property type="entry name" value="Cyt_oxidase_maturation_cbb3"/>
</dbReference>
<sequence length="86" mass="8680">MARPHLRGAGPAVSVLFLVVPVALLVVFAAVAAFLWAARRGQFDDLTTPAIRALHDDAPPPAGGTGSAPPPDAAPGPGNPRAPDAR</sequence>
<keyword evidence="2" id="KW-0472">Membrane</keyword>
<keyword evidence="2" id="KW-0812">Transmembrane</keyword>
<dbReference type="EMBL" id="DSQF01000003">
    <property type="protein sequence ID" value="HGZ42243.1"/>
    <property type="molecule type" value="Genomic_DNA"/>
</dbReference>
<organism evidence="3">
    <name type="scientific">Eiseniibacteriota bacterium</name>
    <dbReference type="NCBI Taxonomy" id="2212470"/>
    <lineage>
        <taxon>Bacteria</taxon>
        <taxon>Candidatus Eiseniibacteriota</taxon>
    </lineage>
</organism>
<protein>
    <submittedName>
        <fullName evidence="3">Cbb3-type cytochrome oxidase assembly protein CcoS</fullName>
    </submittedName>
</protein>
<dbReference type="AlphaFoldDB" id="A0A832I468"/>
<dbReference type="Pfam" id="PF03597">
    <property type="entry name" value="FixS"/>
    <property type="match status" value="1"/>
</dbReference>
<keyword evidence="2" id="KW-1133">Transmembrane helix</keyword>
<name>A0A832I468_UNCEI</name>
<gene>
    <name evidence="3" type="primary">ccoS</name>
    <name evidence="3" type="ORF">ENR23_02250</name>
</gene>
<evidence type="ECO:0000313" key="3">
    <source>
        <dbReference type="EMBL" id="HGZ42243.1"/>
    </source>
</evidence>
<dbReference type="NCBIfam" id="TIGR00847">
    <property type="entry name" value="ccoS"/>
    <property type="match status" value="1"/>
</dbReference>
<dbReference type="PANTHER" id="PTHR41532:SF1">
    <property type="entry name" value="FIXS PROTEIN"/>
    <property type="match status" value="1"/>
</dbReference>
<feature type="transmembrane region" description="Helical" evidence="2">
    <location>
        <begin position="12"/>
        <end position="37"/>
    </location>
</feature>
<evidence type="ECO:0000256" key="2">
    <source>
        <dbReference type="SAM" id="Phobius"/>
    </source>
</evidence>
<feature type="region of interest" description="Disordered" evidence="1">
    <location>
        <begin position="51"/>
        <end position="86"/>
    </location>
</feature>
<proteinExistence type="predicted"/>
<dbReference type="PANTHER" id="PTHR41532">
    <property type="entry name" value="FIXS PROTEIN"/>
    <property type="match status" value="1"/>
</dbReference>
<comment type="caution">
    <text evidence="3">The sequence shown here is derived from an EMBL/GenBank/DDBJ whole genome shotgun (WGS) entry which is preliminary data.</text>
</comment>
<accession>A0A832I468</accession>
<feature type="compositionally biased region" description="Pro residues" evidence="1">
    <location>
        <begin position="68"/>
        <end position="80"/>
    </location>
</feature>
<reference evidence="3" key="1">
    <citation type="journal article" date="2020" name="mSystems">
        <title>Genome- and Community-Level Interaction Insights into Carbon Utilization and Element Cycling Functions of Hydrothermarchaeota in Hydrothermal Sediment.</title>
        <authorList>
            <person name="Zhou Z."/>
            <person name="Liu Y."/>
            <person name="Xu W."/>
            <person name="Pan J."/>
            <person name="Luo Z.H."/>
            <person name="Li M."/>
        </authorList>
    </citation>
    <scope>NUCLEOTIDE SEQUENCE [LARGE SCALE GENOMIC DNA]</scope>
    <source>
        <strain evidence="3">SpSt-381</strain>
    </source>
</reference>